<keyword evidence="1" id="KW-1133">Transmembrane helix</keyword>
<dbReference type="Proteomes" id="UP000192783">
    <property type="component" value="Unassembled WGS sequence"/>
</dbReference>
<name>A0A1W1XE43_9BACT</name>
<proteinExistence type="predicted"/>
<feature type="transmembrane region" description="Helical" evidence="1">
    <location>
        <begin position="6"/>
        <end position="23"/>
    </location>
</feature>
<evidence type="ECO:0000313" key="3">
    <source>
        <dbReference type="Proteomes" id="UP000192783"/>
    </source>
</evidence>
<dbReference type="EMBL" id="FWXF01000005">
    <property type="protein sequence ID" value="SMC21908.1"/>
    <property type="molecule type" value="Genomic_DNA"/>
</dbReference>
<gene>
    <name evidence="2" type="ORF">SAMN02746041_01310</name>
</gene>
<accession>A0A1W1XE43</accession>
<keyword evidence="1" id="KW-0812">Transmembrane</keyword>
<reference evidence="2 3" key="1">
    <citation type="submission" date="2017-04" db="EMBL/GenBank/DDBJ databases">
        <authorList>
            <person name="Afonso C.L."/>
            <person name="Miller P.J."/>
            <person name="Scott M.A."/>
            <person name="Spackman E."/>
            <person name="Goraichik I."/>
            <person name="Dimitrov K.M."/>
            <person name="Suarez D.L."/>
            <person name="Swayne D.E."/>
        </authorList>
    </citation>
    <scope>NUCLEOTIDE SEQUENCE [LARGE SCALE GENOMIC DNA]</scope>
    <source>
        <strain evidence="2 3">DSM 13146</strain>
    </source>
</reference>
<evidence type="ECO:0000256" key="1">
    <source>
        <dbReference type="SAM" id="Phobius"/>
    </source>
</evidence>
<sequence>MTTRRIHWIVCIMVLSFLSILLLNPITPLAKTTLSCKLIKTKHNGQVAWKCIGEDCDQCINSQMRVAGKTCCRCEYTGDFYICRGSCCCAVMDCLSVGVKPISPLKPLRR</sequence>
<protein>
    <submittedName>
        <fullName evidence="2">Uncharacterized protein</fullName>
    </submittedName>
</protein>
<keyword evidence="1" id="KW-0472">Membrane</keyword>
<keyword evidence="3" id="KW-1185">Reference proteome</keyword>
<evidence type="ECO:0000313" key="2">
    <source>
        <dbReference type="EMBL" id="SMC21908.1"/>
    </source>
</evidence>
<dbReference type="AlphaFoldDB" id="A0A1W1XE43"/>
<organism evidence="2 3">
    <name type="scientific">Desulfacinum hydrothermale DSM 13146</name>
    <dbReference type="NCBI Taxonomy" id="1121390"/>
    <lineage>
        <taxon>Bacteria</taxon>
        <taxon>Pseudomonadati</taxon>
        <taxon>Thermodesulfobacteriota</taxon>
        <taxon>Syntrophobacteria</taxon>
        <taxon>Syntrophobacterales</taxon>
        <taxon>Syntrophobacteraceae</taxon>
        <taxon>Desulfacinum</taxon>
    </lineage>
</organism>